<comment type="caution">
    <text evidence="2">The sequence shown here is derived from an EMBL/GenBank/DDBJ whole genome shotgun (WGS) entry which is preliminary data.</text>
</comment>
<accession>A0ABR5AW57</accession>
<evidence type="ECO:0000313" key="3">
    <source>
        <dbReference type="Proteomes" id="UP000031982"/>
    </source>
</evidence>
<feature type="domain" description="N-acetyltransferase" evidence="1">
    <location>
        <begin position="11"/>
        <end position="165"/>
    </location>
</feature>
<dbReference type="PROSITE" id="PS51186">
    <property type="entry name" value="GNAT"/>
    <property type="match status" value="1"/>
</dbReference>
<gene>
    <name evidence="2" type="ORF">SD77_3771</name>
</gene>
<name>A0ABR5AW57_BACBA</name>
<evidence type="ECO:0000259" key="1">
    <source>
        <dbReference type="PROSITE" id="PS51186"/>
    </source>
</evidence>
<evidence type="ECO:0000313" key="2">
    <source>
        <dbReference type="EMBL" id="KIL78970.1"/>
    </source>
</evidence>
<reference evidence="2 3" key="1">
    <citation type="submission" date="2015-01" db="EMBL/GenBank/DDBJ databases">
        <title>Genome Assembly of Bacillus badius MTCC 1458.</title>
        <authorList>
            <person name="Verma A."/>
            <person name="Khatri I."/>
            <person name="Mual P."/>
            <person name="Subramanian S."/>
            <person name="Krishnamurthi S."/>
        </authorList>
    </citation>
    <scope>NUCLEOTIDE SEQUENCE [LARGE SCALE GENOMIC DNA]</scope>
    <source>
        <strain evidence="2 3">MTCC 1458</strain>
    </source>
</reference>
<proteinExistence type="predicted"/>
<dbReference type="InterPro" id="IPR016181">
    <property type="entry name" value="Acyl_CoA_acyltransferase"/>
</dbReference>
<organism evidence="2 3">
    <name type="scientific">Bacillus badius</name>
    <dbReference type="NCBI Taxonomy" id="1455"/>
    <lineage>
        <taxon>Bacteria</taxon>
        <taxon>Bacillati</taxon>
        <taxon>Bacillota</taxon>
        <taxon>Bacilli</taxon>
        <taxon>Bacillales</taxon>
        <taxon>Bacillaceae</taxon>
        <taxon>Pseudobacillus</taxon>
    </lineage>
</organism>
<dbReference type="SUPFAM" id="SSF55729">
    <property type="entry name" value="Acyl-CoA N-acyltransferases (Nat)"/>
    <property type="match status" value="1"/>
</dbReference>
<dbReference type="EMBL" id="JXLP01000005">
    <property type="protein sequence ID" value="KIL78970.1"/>
    <property type="molecule type" value="Genomic_DNA"/>
</dbReference>
<dbReference type="Proteomes" id="UP000031982">
    <property type="component" value="Unassembled WGS sequence"/>
</dbReference>
<dbReference type="Gene3D" id="3.40.630.30">
    <property type="match status" value="1"/>
</dbReference>
<dbReference type="Pfam" id="PF00583">
    <property type="entry name" value="Acetyltransf_1"/>
    <property type="match status" value="1"/>
</dbReference>
<sequence>MFMTTVRKEIITLELYKPEYSEKLEYYHLSKEQKKYTALPSEALLACERDKERYPVVILYNQTPAGFFVLHEGKGVEPYSENTHAVLLRAYSIHEHLQGRGIAKTSIKLLPLFVKENFPDKNEIILAVNHLNKAAQHVYQTGGFKDHGVRSMGMNGEQFIFQMKL</sequence>
<protein>
    <submittedName>
        <fullName evidence="2">Acetyltransferase, GNAT family</fullName>
    </submittedName>
</protein>
<keyword evidence="3" id="KW-1185">Reference proteome</keyword>
<dbReference type="InterPro" id="IPR000182">
    <property type="entry name" value="GNAT_dom"/>
</dbReference>